<dbReference type="PANTHER" id="PTHR43249:SF1">
    <property type="entry name" value="D-GLUCOSIDE 3-DEHYDROGENASE"/>
    <property type="match status" value="1"/>
</dbReference>
<name>A0ABW1IPB6_9BACL</name>
<dbReference type="RefSeq" id="WP_379894237.1">
    <property type="nucleotide sequence ID" value="NZ_CBCSCT010000064.1"/>
</dbReference>
<dbReference type="PANTHER" id="PTHR43249">
    <property type="entry name" value="UDP-N-ACETYL-2-AMINO-2-DEOXY-D-GLUCURONATE OXIDASE"/>
    <property type="match status" value="1"/>
</dbReference>
<evidence type="ECO:0000313" key="4">
    <source>
        <dbReference type="Proteomes" id="UP001596250"/>
    </source>
</evidence>
<dbReference type="InterPro" id="IPR000683">
    <property type="entry name" value="Gfo/Idh/MocA-like_OxRdtase_N"/>
</dbReference>
<dbReference type="Proteomes" id="UP001596250">
    <property type="component" value="Unassembled WGS sequence"/>
</dbReference>
<evidence type="ECO:0000313" key="3">
    <source>
        <dbReference type="EMBL" id="MFC5986928.1"/>
    </source>
</evidence>
<feature type="domain" description="Gfo/Idh/MocA-like oxidoreductase N-terminal" evidence="1">
    <location>
        <begin position="8"/>
        <end position="124"/>
    </location>
</feature>
<proteinExistence type="predicted"/>
<gene>
    <name evidence="3" type="ORF">ACFPXP_10930</name>
</gene>
<dbReference type="InterPro" id="IPR036291">
    <property type="entry name" value="NAD(P)-bd_dom_sf"/>
</dbReference>
<evidence type="ECO:0000259" key="1">
    <source>
        <dbReference type="Pfam" id="PF01408"/>
    </source>
</evidence>
<dbReference type="Gene3D" id="3.30.360.10">
    <property type="entry name" value="Dihydrodipicolinate Reductase, domain 2"/>
    <property type="match status" value="1"/>
</dbReference>
<dbReference type="SUPFAM" id="SSF55347">
    <property type="entry name" value="Glyceraldehyde-3-phosphate dehydrogenase-like, C-terminal domain"/>
    <property type="match status" value="1"/>
</dbReference>
<accession>A0ABW1IPB6</accession>
<organism evidence="3 4">
    <name type="scientific">Marinicrinis lubricantis</name>
    <dbReference type="NCBI Taxonomy" id="2086470"/>
    <lineage>
        <taxon>Bacteria</taxon>
        <taxon>Bacillati</taxon>
        <taxon>Bacillota</taxon>
        <taxon>Bacilli</taxon>
        <taxon>Bacillales</taxon>
        <taxon>Paenibacillaceae</taxon>
    </lineage>
</organism>
<dbReference type="SUPFAM" id="SSF51735">
    <property type="entry name" value="NAD(P)-binding Rossmann-fold domains"/>
    <property type="match status" value="1"/>
</dbReference>
<feature type="domain" description="GFO/IDH/MocA-like oxidoreductase" evidence="2">
    <location>
        <begin position="136"/>
        <end position="257"/>
    </location>
</feature>
<dbReference type="EMBL" id="JBHSQV010000143">
    <property type="protein sequence ID" value="MFC5986928.1"/>
    <property type="molecule type" value="Genomic_DNA"/>
</dbReference>
<reference evidence="4" key="1">
    <citation type="journal article" date="2019" name="Int. J. Syst. Evol. Microbiol.">
        <title>The Global Catalogue of Microorganisms (GCM) 10K type strain sequencing project: providing services to taxonomists for standard genome sequencing and annotation.</title>
        <authorList>
            <consortium name="The Broad Institute Genomics Platform"/>
            <consortium name="The Broad Institute Genome Sequencing Center for Infectious Disease"/>
            <person name="Wu L."/>
            <person name="Ma J."/>
        </authorList>
    </citation>
    <scope>NUCLEOTIDE SEQUENCE [LARGE SCALE GENOMIC DNA]</scope>
    <source>
        <strain evidence="4">CCM 8749</strain>
    </source>
</reference>
<dbReference type="Pfam" id="PF22725">
    <property type="entry name" value="GFO_IDH_MocA_C3"/>
    <property type="match status" value="1"/>
</dbReference>
<dbReference type="Pfam" id="PF01408">
    <property type="entry name" value="GFO_IDH_MocA"/>
    <property type="match status" value="1"/>
</dbReference>
<dbReference type="InterPro" id="IPR052515">
    <property type="entry name" value="Gfo/Idh/MocA_Oxidoreductase"/>
</dbReference>
<sequence length="339" mass="37139">MKLDAGKVRFGIIGCGIIADVHARVVALLSEAELIGVTDVNREHAKRFAARHHCRAYESIEALLRDDKIDAVCICTPSGLHAEQAIQTARAGKHVFVEKPMALKLDDVDRMVTVCEENEVLLSTVFPRRMSPHARFARKFIQDGRLGKLSLCSAYVKIYRDQAYYDSAGWRGTWKMDGGGVMMNQGIHTVDLLQWLVGPVVSLSGKAKTVLRSIEVEDTAAAILQFENGAMGVLEMTTTAHPSKGQRLEIHGNKGTLVIEEDHIVALEIEGEEAVKLPPLDDFKVVPDGHLLQLKDFAEAIQDGRMPIVPGTAGRHSLAIILGTYTSSSLGREVVLPDM</sequence>
<comment type="caution">
    <text evidence="3">The sequence shown here is derived from an EMBL/GenBank/DDBJ whole genome shotgun (WGS) entry which is preliminary data.</text>
</comment>
<dbReference type="Gene3D" id="3.40.50.720">
    <property type="entry name" value="NAD(P)-binding Rossmann-like Domain"/>
    <property type="match status" value="1"/>
</dbReference>
<protein>
    <submittedName>
        <fullName evidence="3">Gfo/Idh/MocA family protein</fullName>
    </submittedName>
</protein>
<dbReference type="InterPro" id="IPR055170">
    <property type="entry name" value="GFO_IDH_MocA-like_dom"/>
</dbReference>
<keyword evidence="4" id="KW-1185">Reference proteome</keyword>
<evidence type="ECO:0000259" key="2">
    <source>
        <dbReference type="Pfam" id="PF22725"/>
    </source>
</evidence>